<dbReference type="KEGG" id="htq:FRZ44_21610"/>
<proteinExistence type="predicted"/>
<keyword evidence="2" id="KW-1185">Reference proteome</keyword>
<organism evidence="1 2">
    <name type="scientific">Hypericibacter terrae</name>
    <dbReference type="NCBI Taxonomy" id="2602015"/>
    <lineage>
        <taxon>Bacteria</taxon>
        <taxon>Pseudomonadati</taxon>
        <taxon>Pseudomonadota</taxon>
        <taxon>Alphaproteobacteria</taxon>
        <taxon>Rhodospirillales</taxon>
        <taxon>Dongiaceae</taxon>
        <taxon>Hypericibacter</taxon>
    </lineage>
</organism>
<evidence type="ECO:0000313" key="1">
    <source>
        <dbReference type="EMBL" id="QEX16866.1"/>
    </source>
</evidence>
<reference evidence="1 2" key="1">
    <citation type="submission" date="2019-08" db="EMBL/GenBank/DDBJ databases">
        <title>Hyperibacter terrae gen. nov., sp. nov. and Hyperibacter viscosus sp. nov., two new members in the family Rhodospirillaceae isolated from the rhizosphere of Hypericum perforatum.</title>
        <authorList>
            <person name="Noviana Z."/>
        </authorList>
    </citation>
    <scope>NUCLEOTIDE SEQUENCE [LARGE SCALE GENOMIC DNA]</scope>
    <source>
        <strain evidence="1 2">R5913</strain>
    </source>
</reference>
<dbReference type="RefSeq" id="WP_151177167.1">
    <property type="nucleotide sequence ID" value="NZ_CP042906.1"/>
</dbReference>
<gene>
    <name evidence="1" type="ORF">FRZ44_21610</name>
</gene>
<dbReference type="InterPro" id="IPR009922">
    <property type="entry name" value="DUF1457"/>
</dbReference>
<name>A0A5J6MPX5_9PROT</name>
<protein>
    <recommendedName>
        <fullName evidence="3">PAS domain-containing protein</fullName>
    </recommendedName>
</protein>
<dbReference type="AlphaFoldDB" id="A0A5J6MPX5"/>
<accession>A0A5J6MPX5</accession>
<evidence type="ECO:0000313" key="2">
    <source>
        <dbReference type="Proteomes" id="UP000326202"/>
    </source>
</evidence>
<dbReference type="Pfam" id="PF07310">
    <property type="entry name" value="PAS_5"/>
    <property type="match status" value="1"/>
</dbReference>
<dbReference type="EMBL" id="CP042906">
    <property type="protein sequence ID" value="QEX16866.1"/>
    <property type="molecule type" value="Genomic_DNA"/>
</dbReference>
<sequence>MTRESACEVALCDLKSGPVKRFDVYWRSKWRGDALPRRQDIDPSEILDILPLFILADIEAQPFRVRFRLCGTRVSLLDEELTGRYLDDLKNTPADEKQRIQMMYERVCFDRQPLYMRASNPSQQTGNLLRLEGAIWPLSSDGVRVDKCAAVEDFPDLG</sequence>
<dbReference type="Proteomes" id="UP000326202">
    <property type="component" value="Chromosome"/>
</dbReference>
<dbReference type="OrthoDB" id="7354362at2"/>
<evidence type="ECO:0008006" key="3">
    <source>
        <dbReference type="Google" id="ProtNLM"/>
    </source>
</evidence>